<dbReference type="AlphaFoldDB" id="A0A1L7ACA8"/>
<protein>
    <submittedName>
        <fullName evidence="7">Heparinase</fullName>
    </submittedName>
</protein>
<dbReference type="InterPro" id="IPR012480">
    <property type="entry name" value="Hepar_II_III_C"/>
</dbReference>
<sequence>MSGWLRGAKRTLAGLKPLRVPEAPARAFRDLWPGDAARGQRLLKGEFEVLGTTGLLLPAEAARATPGAPEAMGGGSPCWRAALHGFAWLRDLRALGTDNARLRARALTQDWLSRTGNEALADAPEVVGARLSAWLGHWDFLAATAEDGFRKALMQRLAQDARGLVSALPAHCEHRGALVALKGAMAAAVALEEEGWLTRCLKLLPAELERQFLPDGCHAERSPAVHLAALQDLIELRNLLHGAELEAPPHLSLALDRAGPALRVFRHGDGGLACFNGTRGEAAPLLDLVLTQAQARGRAPLILPDSGFQRLLAGRTLVIVDCGPPPPHESGPGPLPRGADRWHHAGTLSFEMSVGRDRLIVNCGASPLAEPAWRDALRSTAAHSTLVLADTNSAELREDGLGRRPETVEAERQEAEGAQWLDATHDGWKKILGAVHRRRLWLSESGDDLRGEDAVEAESPPGGFVVRFHLHPTVKASMLEDGRGVLLRLPSGTSWRMRAEGAALTLEESLYAAGEPQPARQVVLQAEPGALSVQWAIRRVPPGELRGDTAGKVEGAAPAGQRGIPGTPSRPPQGSGQGAAPGGTSPPGPAPAPTTGAPRED</sequence>
<feature type="domain" description="Heparinase II/III-like C-terminal" evidence="6">
    <location>
        <begin position="301"/>
        <end position="535"/>
    </location>
</feature>
<evidence type="ECO:0000256" key="3">
    <source>
        <dbReference type="ARBA" id="ARBA00022764"/>
    </source>
</evidence>
<dbReference type="Pfam" id="PF07940">
    <property type="entry name" value="Hepar_II_III_C"/>
    <property type="match status" value="1"/>
</dbReference>
<keyword evidence="3" id="KW-0574">Periplasm</keyword>
<evidence type="ECO:0000259" key="6">
    <source>
        <dbReference type="Pfam" id="PF07940"/>
    </source>
</evidence>
<accession>A0A1L7ACA8</accession>
<dbReference type="Gene3D" id="1.50.10.100">
    <property type="entry name" value="Chondroitin AC/alginate lyase"/>
    <property type="match status" value="1"/>
</dbReference>
<gene>
    <name evidence="7" type="ORF">RGI145_04120</name>
</gene>
<dbReference type="GO" id="GO:0042597">
    <property type="term" value="C:periplasmic space"/>
    <property type="evidence" value="ECO:0007669"/>
    <property type="project" value="UniProtKB-SubCell"/>
</dbReference>
<organism evidence="7 8">
    <name type="scientific">Roseomonas gilardii</name>
    <dbReference type="NCBI Taxonomy" id="257708"/>
    <lineage>
        <taxon>Bacteria</taxon>
        <taxon>Pseudomonadati</taxon>
        <taxon>Pseudomonadota</taxon>
        <taxon>Alphaproteobacteria</taxon>
        <taxon>Acetobacterales</taxon>
        <taxon>Roseomonadaceae</taxon>
        <taxon>Roseomonas</taxon>
    </lineage>
</organism>
<dbReference type="EMBL" id="CP015583">
    <property type="protein sequence ID" value="APT56412.1"/>
    <property type="molecule type" value="Genomic_DNA"/>
</dbReference>
<dbReference type="RefSeq" id="WP_075797356.1">
    <property type="nucleotide sequence ID" value="NZ_CP015583.1"/>
</dbReference>
<evidence type="ECO:0000256" key="4">
    <source>
        <dbReference type="ARBA" id="ARBA00023239"/>
    </source>
</evidence>
<evidence type="ECO:0000313" key="8">
    <source>
        <dbReference type="Proteomes" id="UP000185494"/>
    </source>
</evidence>
<dbReference type="SUPFAM" id="SSF48230">
    <property type="entry name" value="Chondroitin AC/alginate lyase"/>
    <property type="match status" value="1"/>
</dbReference>
<dbReference type="eggNOG" id="COG5360">
    <property type="taxonomic scope" value="Bacteria"/>
</dbReference>
<dbReference type="PANTHER" id="PTHR39210:SF1">
    <property type="entry name" value="HEPARIN-SULFATE LYASE"/>
    <property type="match status" value="1"/>
</dbReference>
<evidence type="ECO:0000256" key="1">
    <source>
        <dbReference type="ARBA" id="ARBA00004418"/>
    </source>
</evidence>
<keyword evidence="2" id="KW-0732">Signal</keyword>
<proteinExistence type="predicted"/>
<evidence type="ECO:0000256" key="2">
    <source>
        <dbReference type="ARBA" id="ARBA00022729"/>
    </source>
</evidence>
<dbReference type="InterPro" id="IPR008929">
    <property type="entry name" value="Chondroitin_lyas"/>
</dbReference>
<evidence type="ECO:0000313" key="7">
    <source>
        <dbReference type="EMBL" id="APT56412.1"/>
    </source>
</evidence>
<dbReference type="Proteomes" id="UP000185494">
    <property type="component" value="Chromosome 1"/>
</dbReference>
<dbReference type="GO" id="GO:0016829">
    <property type="term" value="F:lyase activity"/>
    <property type="evidence" value="ECO:0007669"/>
    <property type="project" value="UniProtKB-KW"/>
</dbReference>
<evidence type="ECO:0000256" key="5">
    <source>
        <dbReference type="SAM" id="MobiDB-lite"/>
    </source>
</evidence>
<dbReference type="STRING" id="257708.RGI145_04120"/>
<dbReference type="KEGG" id="rgi:RGI145_04120"/>
<reference evidence="7 8" key="1">
    <citation type="submission" date="2016-05" db="EMBL/GenBank/DDBJ databases">
        <title>Complete Genome and Methylome Analysis of Psychrotrophic Bacterial Isolates from Antarctic Lake Untersee.</title>
        <authorList>
            <person name="Fomenkov A."/>
            <person name="Akimov V.N."/>
            <person name="Vasilyeva L.V."/>
            <person name="Andersen D."/>
            <person name="Vincze T."/>
            <person name="Roberts R.J."/>
        </authorList>
    </citation>
    <scope>NUCLEOTIDE SEQUENCE [LARGE SCALE GENOMIC DNA]</scope>
    <source>
        <strain evidence="7 8">U14-5</strain>
    </source>
</reference>
<keyword evidence="4" id="KW-0456">Lyase</keyword>
<comment type="subcellular location">
    <subcellularLocation>
        <location evidence="1">Periplasm</location>
    </subcellularLocation>
</comment>
<dbReference type="PANTHER" id="PTHR39210">
    <property type="entry name" value="HEPARIN-SULFATE LYASE"/>
    <property type="match status" value="1"/>
</dbReference>
<feature type="region of interest" description="Disordered" evidence="5">
    <location>
        <begin position="543"/>
        <end position="601"/>
    </location>
</feature>
<name>A0A1L7ACA8_9PROT</name>
<dbReference type="Gene3D" id="2.70.98.70">
    <property type="match status" value="1"/>
</dbReference>